<feature type="compositionally biased region" description="Pro residues" evidence="1">
    <location>
        <begin position="158"/>
        <end position="175"/>
    </location>
</feature>
<dbReference type="OrthoDB" id="3561227at2759"/>
<accession>A0A218YSM5</accession>
<evidence type="ECO:0000313" key="2">
    <source>
        <dbReference type="EMBL" id="OWO97385.1"/>
    </source>
</evidence>
<feature type="region of interest" description="Disordered" evidence="1">
    <location>
        <begin position="327"/>
        <end position="378"/>
    </location>
</feature>
<proteinExistence type="predicted"/>
<evidence type="ECO:0000313" key="3">
    <source>
        <dbReference type="Proteomes" id="UP000242519"/>
    </source>
</evidence>
<feature type="compositionally biased region" description="Basic residues" evidence="1">
    <location>
        <begin position="360"/>
        <end position="378"/>
    </location>
</feature>
<feature type="region of interest" description="Disordered" evidence="1">
    <location>
        <begin position="24"/>
        <end position="237"/>
    </location>
</feature>
<dbReference type="AlphaFoldDB" id="A0A218YSM5"/>
<feature type="compositionally biased region" description="Basic and acidic residues" evidence="1">
    <location>
        <begin position="69"/>
        <end position="79"/>
    </location>
</feature>
<evidence type="ECO:0000256" key="1">
    <source>
        <dbReference type="SAM" id="MobiDB-lite"/>
    </source>
</evidence>
<keyword evidence="3" id="KW-1185">Reference proteome</keyword>
<dbReference type="InParanoid" id="A0A218YSM5"/>
<feature type="compositionally biased region" description="Basic and acidic residues" evidence="1">
    <location>
        <begin position="327"/>
        <end position="347"/>
    </location>
</feature>
<reference evidence="2 3" key="1">
    <citation type="submission" date="2017-04" db="EMBL/GenBank/DDBJ databases">
        <title>Draft genome sequence of Marssonina coronaria NL1: causal agent of apple blotch.</title>
        <authorList>
            <person name="Cheng Q."/>
        </authorList>
    </citation>
    <scope>NUCLEOTIDE SEQUENCE [LARGE SCALE GENOMIC DNA]</scope>
    <source>
        <strain evidence="2 3">NL1</strain>
    </source>
</reference>
<comment type="caution">
    <text evidence="2">The sequence shown here is derived from an EMBL/GenBank/DDBJ whole genome shotgun (WGS) entry which is preliminary data.</text>
</comment>
<feature type="compositionally biased region" description="Polar residues" evidence="1">
    <location>
        <begin position="112"/>
        <end position="130"/>
    </location>
</feature>
<dbReference type="EMBL" id="MZNU01000443">
    <property type="protein sequence ID" value="OWO97385.1"/>
    <property type="molecule type" value="Genomic_DNA"/>
</dbReference>
<dbReference type="Proteomes" id="UP000242519">
    <property type="component" value="Unassembled WGS sequence"/>
</dbReference>
<sequence length="378" mass="42783">MEPFIALGLTGADKLIDNHFHKLPDKALQAKTYDPRNIPFPGRRKHRNTSKDSEPDYRDNWASDSETEDGPRDRNEHRQYHSQSSPRSDLAKDRYYSTPNPYETKGSDIDCNDTQSTSQVPPGYRTTTYVAPSYLPDSPFAMPPVYSHDPPRVRPEYLPSPPPSEDPYYSPPPSPAVNRIAMNRGRDTDPYDDEDYHSDSYQRPRRPRPNTRRSSSYHRAGDHYGHGQIVARSHGSGSEMINKYSDRARNTAHRYKLKEEMNDLFTGSTAGLTGGAVGAVVGGWAAQKAQIGYTKNRYKHDPNPFLTLIGATVGGLAVNAAVDKWQDGKKAEEKKERIVEEKYRSEDESGDGEGDDGRSHKSHRSRRRGHHNRKHSYD</sequence>
<protein>
    <submittedName>
        <fullName evidence="2">Uncharacterized protein</fullName>
    </submittedName>
</protein>
<dbReference type="STRING" id="503106.A0A218YSM5"/>
<organism evidence="2 3">
    <name type="scientific">Diplocarpon coronariae</name>
    <dbReference type="NCBI Taxonomy" id="2795749"/>
    <lineage>
        <taxon>Eukaryota</taxon>
        <taxon>Fungi</taxon>
        <taxon>Dikarya</taxon>
        <taxon>Ascomycota</taxon>
        <taxon>Pezizomycotina</taxon>
        <taxon>Leotiomycetes</taxon>
        <taxon>Helotiales</taxon>
        <taxon>Drepanopezizaceae</taxon>
        <taxon>Diplocarpon</taxon>
    </lineage>
</organism>
<name>A0A218YSM5_9HELO</name>
<gene>
    <name evidence="2" type="ORF">B2J93_3085</name>
</gene>
<feature type="compositionally biased region" description="Basic and acidic residues" evidence="1">
    <location>
        <begin position="49"/>
        <end position="61"/>
    </location>
</feature>